<dbReference type="SUPFAM" id="SSF111369">
    <property type="entry name" value="HlyD-like secretion proteins"/>
    <property type="match status" value="1"/>
</dbReference>
<name>A0A3M6QV92_9BURK</name>
<dbReference type="EMBL" id="RDQO01000002">
    <property type="protein sequence ID" value="RMX06940.1"/>
    <property type="molecule type" value="Genomic_DNA"/>
</dbReference>
<dbReference type="InterPro" id="IPR050465">
    <property type="entry name" value="UPF0194_transport"/>
</dbReference>
<accession>A0A3M6QV92</accession>
<evidence type="ECO:0000313" key="5">
    <source>
        <dbReference type="Proteomes" id="UP000278006"/>
    </source>
</evidence>
<protein>
    <submittedName>
        <fullName evidence="4">HlyD family efflux transporter periplasmic adaptor subunit</fullName>
    </submittedName>
</protein>
<evidence type="ECO:0000256" key="3">
    <source>
        <dbReference type="SAM" id="MobiDB-lite"/>
    </source>
</evidence>
<sequence>MPARDPNDAPPLSRRLNTNGKPAPDTANGAAQTPSTPSATARPARQAAPRRPATPAAPTAANSDDPGAVLAALARLEQRARACTDAQALGFLMVNDTHALAPYRQAALWLREPGDGDGRIAALSGLAVPDRHAPFNIWLARQIAHHADSAAGHSAGAMPRPDAMQVTDDAARWTEHLPAHAWWLPLPLQTRANGTAPSPNDAQAGLLLLRDTPWLPRDTTALNLLADAYAHAWRALRLARQARPGLRSLRSSLAHSKRQRWIMALVAVALLLLLLPVRQSVLAPAEVVARAPEVVRAPLQGVVDRIDVQPNQSVTKGQLLAALDSRELQGRLEAARQTLAVAEAEWRRGQQQALFDPRTKSELGLLQGKRDQAAADADYYAQTIARTELRAERDGIALFDDPADWIGRPVALGERIMQVADPRDAELDVSLPVADAIALPEDAEARLFLNAAPAAPIAATVSRVGYRATPTADGTMAYRVRARFDAPIDDNALLRVGLKGTAKLYGERTVLALYLLRRPLATLRVWLGL</sequence>
<dbReference type="PANTHER" id="PTHR32347">
    <property type="entry name" value="EFFLUX SYSTEM COMPONENT YKNX-RELATED"/>
    <property type="match status" value="1"/>
</dbReference>
<evidence type="ECO:0000313" key="4">
    <source>
        <dbReference type="EMBL" id="RMX06940.1"/>
    </source>
</evidence>
<evidence type="ECO:0000256" key="1">
    <source>
        <dbReference type="ARBA" id="ARBA00004196"/>
    </source>
</evidence>
<dbReference type="OrthoDB" id="9763546at2"/>
<comment type="subcellular location">
    <subcellularLocation>
        <location evidence="1">Cell envelope</location>
    </subcellularLocation>
</comment>
<dbReference type="Gene3D" id="2.40.50.100">
    <property type="match status" value="1"/>
</dbReference>
<gene>
    <name evidence="4" type="ORF">D8I35_10240</name>
</gene>
<comment type="caution">
    <text evidence="4">The sequence shown here is derived from an EMBL/GenBank/DDBJ whole genome shotgun (WGS) entry which is preliminary data.</text>
</comment>
<keyword evidence="2" id="KW-0175">Coiled coil</keyword>
<feature type="region of interest" description="Disordered" evidence="3">
    <location>
        <begin position="1"/>
        <end position="64"/>
    </location>
</feature>
<dbReference type="Gene3D" id="2.40.30.170">
    <property type="match status" value="1"/>
</dbReference>
<dbReference type="Proteomes" id="UP000278006">
    <property type="component" value="Unassembled WGS sequence"/>
</dbReference>
<feature type="compositionally biased region" description="Low complexity" evidence="3">
    <location>
        <begin position="30"/>
        <end position="61"/>
    </location>
</feature>
<dbReference type="PANTHER" id="PTHR32347:SF23">
    <property type="entry name" value="BLL5650 PROTEIN"/>
    <property type="match status" value="1"/>
</dbReference>
<proteinExistence type="predicted"/>
<dbReference type="GO" id="GO:0030313">
    <property type="term" value="C:cell envelope"/>
    <property type="evidence" value="ECO:0007669"/>
    <property type="project" value="UniProtKB-SubCell"/>
</dbReference>
<reference evidence="4 5" key="1">
    <citation type="submission" date="2018-10" db="EMBL/GenBank/DDBJ databases">
        <title>Draft genome of Cortibacter populi DSM10536.</title>
        <authorList>
            <person name="Bernier A.-M."/>
            <person name="Bernard K."/>
        </authorList>
    </citation>
    <scope>NUCLEOTIDE SEQUENCE [LARGE SCALE GENOMIC DNA]</scope>
    <source>
        <strain evidence="4 5">DSM 105136</strain>
    </source>
</reference>
<dbReference type="AlphaFoldDB" id="A0A3M6QV92"/>
<organism evidence="4 5">
    <name type="scientific">Corticibacter populi</name>
    <dbReference type="NCBI Taxonomy" id="1550736"/>
    <lineage>
        <taxon>Bacteria</taxon>
        <taxon>Pseudomonadati</taxon>
        <taxon>Pseudomonadota</taxon>
        <taxon>Betaproteobacteria</taxon>
        <taxon>Burkholderiales</taxon>
        <taxon>Comamonadaceae</taxon>
        <taxon>Corticibacter</taxon>
    </lineage>
</organism>
<keyword evidence="5" id="KW-1185">Reference proteome</keyword>
<evidence type="ECO:0000256" key="2">
    <source>
        <dbReference type="ARBA" id="ARBA00023054"/>
    </source>
</evidence>